<name>A0A9P9WD54_9PEZI</name>
<organism evidence="1 2">
    <name type="scientific">Neoarthrinium moseri</name>
    <dbReference type="NCBI Taxonomy" id="1658444"/>
    <lineage>
        <taxon>Eukaryota</taxon>
        <taxon>Fungi</taxon>
        <taxon>Dikarya</taxon>
        <taxon>Ascomycota</taxon>
        <taxon>Pezizomycotina</taxon>
        <taxon>Sordariomycetes</taxon>
        <taxon>Xylariomycetidae</taxon>
        <taxon>Amphisphaeriales</taxon>
        <taxon>Apiosporaceae</taxon>
        <taxon>Neoarthrinium</taxon>
    </lineage>
</organism>
<evidence type="ECO:0000313" key="2">
    <source>
        <dbReference type="Proteomes" id="UP000829685"/>
    </source>
</evidence>
<comment type="caution">
    <text evidence="1">The sequence shown here is derived from an EMBL/GenBank/DDBJ whole genome shotgun (WGS) entry which is preliminary data.</text>
</comment>
<sequence>MPIFNVGSIVIQLVVFVTTLVNFHSALAHVEPVLLIVLYILSKVLGRAPEDFWTLTCHDPWCQTQRPPSTDM</sequence>
<proteinExistence type="predicted"/>
<evidence type="ECO:0000313" key="1">
    <source>
        <dbReference type="EMBL" id="KAI1857919.1"/>
    </source>
</evidence>
<dbReference type="AlphaFoldDB" id="A0A9P9WD54"/>
<reference evidence="1" key="1">
    <citation type="submission" date="2021-03" db="EMBL/GenBank/DDBJ databases">
        <title>Revisited historic fungal species revealed as producer of novel bioactive compounds through whole genome sequencing and comparative genomics.</title>
        <authorList>
            <person name="Vignolle G.A."/>
            <person name="Hochenegger N."/>
            <person name="Mach R.L."/>
            <person name="Mach-Aigner A.R."/>
            <person name="Javad Rahimi M."/>
            <person name="Salim K.A."/>
            <person name="Chan C.M."/>
            <person name="Lim L.B.L."/>
            <person name="Cai F."/>
            <person name="Druzhinina I.S."/>
            <person name="U'Ren J.M."/>
            <person name="Derntl C."/>
        </authorList>
    </citation>
    <scope>NUCLEOTIDE SEQUENCE</scope>
    <source>
        <strain evidence="1">TUCIM 5799</strain>
    </source>
</reference>
<dbReference type="OrthoDB" id="2901184at2759"/>
<dbReference type="Proteomes" id="UP000829685">
    <property type="component" value="Unassembled WGS sequence"/>
</dbReference>
<protein>
    <submittedName>
        <fullName evidence="1">Uncharacterized protein</fullName>
    </submittedName>
</protein>
<accession>A0A9P9WD54</accession>
<gene>
    <name evidence="1" type="ORF">JX265_010949</name>
</gene>
<keyword evidence="2" id="KW-1185">Reference proteome</keyword>
<dbReference type="EMBL" id="JAFIMR010000038">
    <property type="protein sequence ID" value="KAI1857919.1"/>
    <property type="molecule type" value="Genomic_DNA"/>
</dbReference>